<dbReference type="RefSeq" id="WP_209358732.1">
    <property type="nucleotide sequence ID" value="NZ_JAGISH010000001.1"/>
</dbReference>
<name>A0A940MMJ2_9RHOB</name>
<protein>
    <submittedName>
        <fullName evidence="1">Uncharacterized protein</fullName>
    </submittedName>
</protein>
<gene>
    <name evidence="1" type="ORF">J5474_01785</name>
</gene>
<sequence length="86" mass="9180">MQSKLIDITVCGAMILGFTAGGVQSLTRTDMHNLGAYMITSVGFVCEDVVGMKPGGAEDVFDVSCTANRMKIAYTINARTGEVWRG</sequence>
<evidence type="ECO:0000313" key="1">
    <source>
        <dbReference type="EMBL" id="MBP0481223.1"/>
    </source>
</evidence>
<keyword evidence="2" id="KW-1185">Reference proteome</keyword>
<dbReference type="AlphaFoldDB" id="A0A940MMJ2"/>
<comment type="caution">
    <text evidence="1">The sequence shown here is derived from an EMBL/GenBank/DDBJ whole genome shotgun (WGS) entry which is preliminary data.</text>
</comment>
<dbReference type="Proteomes" id="UP000675940">
    <property type="component" value="Unassembled WGS sequence"/>
</dbReference>
<organism evidence="1 2">
    <name type="scientific">Sagittula salina</name>
    <dbReference type="NCBI Taxonomy" id="2820268"/>
    <lineage>
        <taxon>Bacteria</taxon>
        <taxon>Pseudomonadati</taxon>
        <taxon>Pseudomonadota</taxon>
        <taxon>Alphaproteobacteria</taxon>
        <taxon>Rhodobacterales</taxon>
        <taxon>Roseobacteraceae</taxon>
        <taxon>Sagittula</taxon>
    </lineage>
</organism>
<evidence type="ECO:0000313" key="2">
    <source>
        <dbReference type="Proteomes" id="UP000675940"/>
    </source>
</evidence>
<proteinExistence type="predicted"/>
<dbReference type="EMBL" id="JAGISH010000001">
    <property type="protein sequence ID" value="MBP0481223.1"/>
    <property type="molecule type" value="Genomic_DNA"/>
</dbReference>
<reference evidence="1" key="1">
    <citation type="submission" date="2021-03" db="EMBL/GenBank/DDBJ databases">
        <title>Sagittula salina sp. nov. strain M10.9X isolated from the marine waste.</title>
        <authorList>
            <person name="Satari L."/>
            <person name="Molina-Menor E."/>
            <person name="Vidal-Verdu A."/>
            <person name="Pascual J."/>
            <person name="Pereto J."/>
            <person name="Porcar M."/>
        </authorList>
    </citation>
    <scope>NUCLEOTIDE SEQUENCE</scope>
    <source>
        <strain evidence="1">M10.9X</strain>
    </source>
</reference>
<accession>A0A940MMJ2</accession>